<comment type="caution">
    <text evidence="1">The sequence shown here is derived from an EMBL/GenBank/DDBJ whole genome shotgun (WGS) entry which is preliminary data.</text>
</comment>
<evidence type="ECO:0000313" key="2">
    <source>
        <dbReference type="Proteomes" id="UP000789901"/>
    </source>
</evidence>
<reference evidence="1 2" key="1">
    <citation type="submission" date="2021-06" db="EMBL/GenBank/DDBJ databases">
        <authorList>
            <person name="Kallberg Y."/>
            <person name="Tangrot J."/>
            <person name="Rosling A."/>
        </authorList>
    </citation>
    <scope>NUCLEOTIDE SEQUENCE [LARGE SCALE GENOMIC DNA]</scope>
    <source>
        <strain evidence="1 2">120-4 pot B 10/14</strain>
    </source>
</reference>
<feature type="non-terminal residue" evidence="1">
    <location>
        <position position="44"/>
    </location>
</feature>
<feature type="non-terminal residue" evidence="1">
    <location>
        <position position="1"/>
    </location>
</feature>
<protein>
    <submittedName>
        <fullName evidence="1">11246_t:CDS:1</fullName>
    </submittedName>
</protein>
<proteinExistence type="predicted"/>
<accession>A0ABN7XI11</accession>
<organism evidence="1 2">
    <name type="scientific">Gigaspora margarita</name>
    <dbReference type="NCBI Taxonomy" id="4874"/>
    <lineage>
        <taxon>Eukaryota</taxon>
        <taxon>Fungi</taxon>
        <taxon>Fungi incertae sedis</taxon>
        <taxon>Mucoromycota</taxon>
        <taxon>Glomeromycotina</taxon>
        <taxon>Glomeromycetes</taxon>
        <taxon>Diversisporales</taxon>
        <taxon>Gigasporaceae</taxon>
        <taxon>Gigaspora</taxon>
    </lineage>
</organism>
<keyword evidence="2" id="KW-1185">Reference proteome</keyword>
<dbReference type="Proteomes" id="UP000789901">
    <property type="component" value="Unassembled WGS sequence"/>
</dbReference>
<name>A0ABN7XI11_GIGMA</name>
<sequence>EKLPNTCLDYQALILAYCVLKRHVLEFICITEQEIPCQNVLLFE</sequence>
<dbReference type="EMBL" id="CAJVQB010143193">
    <property type="protein sequence ID" value="CAG8854854.1"/>
    <property type="molecule type" value="Genomic_DNA"/>
</dbReference>
<gene>
    <name evidence="1" type="ORF">GMARGA_LOCUS43675</name>
</gene>
<evidence type="ECO:0000313" key="1">
    <source>
        <dbReference type="EMBL" id="CAG8854854.1"/>
    </source>
</evidence>